<reference evidence="3 4" key="1">
    <citation type="submission" date="2012-09" db="EMBL/GenBank/DDBJ databases">
        <title>Draft Genome Sequences of 6 Strains from Genus Thauera.</title>
        <authorList>
            <person name="Liu B."/>
            <person name="Shapleigh J.P."/>
            <person name="Frostegard A.H."/>
        </authorList>
    </citation>
    <scope>NUCLEOTIDE SEQUENCE [LARGE SCALE GENOMIC DNA]</scope>
    <source>
        <strain evidence="3 4">S2</strain>
    </source>
</reference>
<evidence type="ECO:0000313" key="4">
    <source>
        <dbReference type="Proteomes" id="UP000013042"/>
    </source>
</evidence>
<feature type="domain" description="Glycosyl transferase family 1" evidence="1">
    <location>
        <begin position="162"/>
        <end position="322"/>
    </location>
</feature>
<evidence type="ECO:0000259" key="1">
    <source>
        <dbReference type="Pfam" id="PF00534"/>
    </source>
</evidence>
<proteinExistence type="predicted"/>
<dbReference type="InterPro" id="IPR001296">
    <property type="entry name" value="Glyco_trans_1"/>
</dbReference>
<dbReference type="SUPFAM" id="SSF53756">
    <property type="entry name" value="UDP-Glycosyltransferase/glycogen phosphorylase"/>
    <property type="match status" value="1"/>
</dbReference>
<feature type="domain" description="Glycosyltransferase subfamily 4-like N-terminal" evidence="2">
    <location>
        <begin position="2"/>
        <end position="143"/>
    </location>
</feature>
<protein>
    <submittedName>
        <fullName evidence="3">Group 1 glycosyl transferase</fullName>
    </submittedName>
</protein>
<dbReference type="Pfam" id="PF13439">
    <property type="entry name" value="Glyco_transf_4"/>
    <property type="match status" value="1"/>
</dbReference>
<dbReference type="Proteomes" id="UP000013042">
    <property type="component" value="Unassembled WGS sequence"/>
</dbReference>
<dbReference type="PANTHER" id="PTHR45947">
    <property type="entry name" value="SULFOQUINOVOSYL TRANSFERASE SQD2"/>
    <property type="match status" value="1"/>
</dbReference>
<dbReference type="CDD" id="cd03801">
    <property type="entry name" value="GT4_PimA-like"/>
    <property type="match status" value="1"/>
</dbReference>
<keyword evidence="3" id="KW-0808">Transferase</keyword>
<dbReference type="AlphaFoldDB" id="N6Z005"/>
<accession>N6Z005</accession>
<dbReference type="EMBL" id="AMXD01000053">
    <property type="protein sequence ID" value="ENO85494.1"/>
    <property type="molecule type" value="Genomic_DNA"/>
</dbReference>
<dbReference type="GO" id="GO:0016758">
    <property type="term" value="F:hexosyltransferase activity"/>
    <property type="evidence" value="ECO:0007669"/>
    <property type="project" value="TreeGrafter"/>
</dbReference>
<gene>
    <name evidence="3" type="ORF">C665_10162</name>
</gene>
<dbReference type="Pfam" id="PF00534">
    <property type="entry name" value="Glycos_transf_1"/>
    <property type="match status" value="1"/>
</dbReference>
<sequence>MADELSRHADVHMVGPAGASRHRPDAVALTEVPLRPLWKFLAASAHHACRIARAWRPDIVLAGSGLTAPAAYLGAKVVRARSAVYIHGLDITVRNAIYQSCWLPAIRRIDSVVVNSTPTRLLAIDAGVRAGRISIVPPGVSLQALPANDPAKRAFLERHVLQGRRILLSVGRLTSRKGLREFVLQALPQIVARHPDITLAVIGDVPGQALSAEAQTPQCILDAAQQVGVAGHVKMLGVVDDATLEAAFASSSVHVFPIRHVRGDPEGFGMVAIEAAAHGLPTVAFATGGVVDAVASGRSGLLVAPGDYPALAEAISQVLAGPRDPWCDGALDFARGFAWPIFGDRLRAVLQCAA</sequence>
<name>N6Z005_THASP</name>
<evidence type="ECO:0000259" key="2">
    <source>
        <dbReference type="Pfam" id="PF13439"/>
    </source>
</evidence>
<dbReference type="InterPro" id="IPR050194">
    <property type="entry name" value="Glycosyltransferase_grp1"/>
</dbReference>
<dbReference type="Gene3D" id="3.40.50.2000">
    <property type="entry name" value="Glycogen Phosphorylase B"/>
    <property type="match status" value="2"/>
</dbReference>
<evidence type="ECO:0000313" key="3">
    <source>
        <dbReference type="EMBL" id="ENO85494.1"/>
    </source>
</evidence>
<organism evidence="3 4">
    <name type="scientific">Thauera aminoaromatica S2</name>
    <dbReference type="NCBI Taxonomy" id="1234381"/>
    <lineage>
        <taxon>Bacteria</taxon>
        <taxon>Pseudomonadati</taxon>
        <taxon>Pseudomonadota</taxon>
        <taxon>Betaproteobacteria</taxon>
        <taxon>Rhodocyclales</taxon>
        <taxon>Zoogloeaceae</taxon>
        <taxon>Thauera</taxon>
    </lineage>
</organism>
<dbReference type="InterPro" id="IPR028098">
    <property type="entry name" value="Glyco_trans_4-like_N"/>
</dbReference>
<comment type="caution">
    <text evidence="3">The sequence shown here is derived from an EMBL/GenBank/DDBJ whole genome shotgun (WGS) entry which is preliminary data.</text>
</comment>
<dbReference type="PANTHER" id="PTHR45947:SF3">
    <property type="entry name" value="SULFOQUINOVOSYL TRANSFERASE SQD2"/>
    <property type="match status" value="1"/>
</dbReference>